<proteinExistence type="predicted"/>
<protein>
    <submittedName>
        <fullName evidence="1">Uncharacterized protein</fullName>
    </submittedName>
</protein>
<name>A0AC61KZD4_9EURY</name>
<gene>
    <name evidence="1" type="ORF">C4B59_14295</name>
</gene>
<evidence type="ECO:0000313" key="1">
    <source>
        <dbReference type="EMBL" id="PXF57940.1"/>
    </source>
</evidence>
<dbReference type="EMBL" id="PQXF01000046">
    <property type="protein sequence ID" value="PXF57940.1"/>
    <property type="molecule type" value="Genomic_DNA"/>
</dbReference>
<evidence type="ECO:0000313" key="2">
    <source>
        <dbReference type="Proteomes" id="UP000248329"/>
    </source>
</evidence>
<organism evidence="1 2">
    <name type="scientific">Candidatus Methanogaster sp</name>
    <dbReference type="NCBI Taxonomy" id="3386292"/>
    <lineage>
        <taxon>Archaea</taxon>
        <taxon>Methanobacteriati</taxon>
        <taxon>Methanobacteriota</taxon>
        <taxon>Stenosarchaea group</taxon>
        <taxon>Methanomicrobia</taxon>
        <taxon>Methanosarcinales</taxon>
        <taxon>ANME-2 cluster</taxon>
        <taxon>Candidatus Methanogasteraceae</taxon>
        <taxon>Candidatus Methanogaster</taxon>
    </lineage>
</organism>
<comment type="caution">
    <text evidence="1">The sequence shown here is derived from an EMBL/GenBank/DDBJ whole genome shotgun (WGS) entry which is preliminary data.</text>
</comment>
<reference evidence="1" key="1">
    <citation type="submission" date="2018-01" db="EMBL/GenBank/DDBJ databases">
        <authorList>
            <person name="Krukenberg V."/>
        </authorList>
    </citation>
    <scope>NUCLEOTIDE SEQUENCE</scope>
    <source>
        <strain evidence="1">E20ANME2</strain>
    </source>
</reference>
<dbReference type="Proteomes" id="UP000248329">
    <property type="component" value="Unassembled WGS sequence"/>
</dbReference>
<sequence>MASKDFEWFVQNDLKAYRGDYVLIADEKVILHNKSLTKILKEFRAKYPDKTPKIAKIPEEDALILEITNAIV</sequence>
<accession>A0AC61KZD4</accession>